<evidence type="ECO:0000313" key="2">
    <source>
        <dbReference type="Proteomes" id="UP000199663"/>
    </source>
</evidence>
<protein>
    <submittedName>
        <fullName evidence="1">Uncharacterized protein</fullName>
    </submittedName>
</protein>
<dbReference type="EMBL" id="FNQC01000018">
    <property type="protein sequence ID" value="SDZ50595.1"/>
    <property type="molecule type" value="Genomic_DNA"/>
</dbReference>
<dbReference type="Proteomes" id="UP000199663">
    <property type="component" value="Unassembled WGS sequence"/>
</dbReference>
<gene>
    <name evidence="1" type="ORF">SAMN05444412_11870</name>
</gene>
<accession>A0A1H3TLR4</accession>
<comment type="caution">
    <text evidence="1">The sequence shown here is derived from an EMBL/GenBank/DDBJ whole genome shotgun (WGS) entry which is preliminary data.</text>
</comment>
<organism evidence="1 2">
    <name type="scientific">Rhodonellum ikkaensis</name>
    <dbReference type="NCBI Taxonomy" id="336829"/>
    <lineage>
        <taxon>Bacteria</taxon>
        <taxon>Pseudomonadati</taxon>
        <taxon>Bacteroidota</taxon>
        <taxon>Cytophagia</taxon>
        <taxon>Cytophagales</taxon>
        <taxon>Cytophagaceae</taxon>
        <taxon>Rhodonellum</taxon>
    </lineage>
</organism>
<name>A0A1H3TLR4_9BACT</name>
<sequence length="45" mass="5369">MNGQRHDFFPLKIHHFPIGNFGQLSLMAKLLAWDRDEKFIQGREE</sequence>
<evidence type="ECO:0000313" key="1">
    <source>
        <dbReference type="EMBL" id="SDZ50595.1"/>
    </source>
</evidence>
<reference evidence="1 2" key="1">
    <citation type="submission" date="2016-10" db="EMBL/GenBank/DDBJ databases">
        <authorList>
            <person name="Varghese N."/>
            <person name="Submissions S."/>
        </authorList>
    </citation>
    <scope>NUCLEOTIDE SEQUENCE [LARGE SCALE GENOMIC DNA]</scope>
    <source>
        <strain evidence="1 2">DSM 17997</strain>
    </source>
</reference>
<keyword evidence="2" id="KW-1185">Reference proteome</keyword>
<proteinExistence type="predicted"/>